<dbReference type="PANTHER" id="PTHR24366:SF96">
    <property type="entry name" value="LEUCINE RICH REPEAT CONTAINING 53"/>
    <property type="match status" value="1"/>
</dbReference>
<feature type="region of interest" description="Disordered" evidence="3">
    <location>
        <begin position="2150"/>
        <end position="2173"/>
    </location>
</feature>
<reference evidence="5 6" key="1">
    <citation type="journal article" date="2020" name="ISME J.">
        <title>Uncovering the hidden diversity of litter-decomposition mechanisms in mushroom-forming fungi.</title>
        <authorList>
            <person name="Floudas D."/>
            <person name="Bentzer J."/>
            <person name="Ahren D."/>
            <person name="Johansson T."/>
            <person name="Persson P."/>
            <person name="Tunlid A."/>
        </authorList>
    </citation>
    <scope>NUCLEOTIDE SEQUENCE [LARGE SCALE GENOMIC DNA]</scope>
    <source>
        <strain evidence="5 6">CBS 406.79</strain>
    </source>
</reference>
<feature type="compositionally biased region" description="Low complexity" evidence="3">
    <location>
        <begin position="2188"/>
        <end position="2199"/>
    </location>
</feature>
<feature type="compositionally biased region" description="Low complexity" evidence="3">
    <location>
        <begin position="470"/>
        <end position="483"/>
    </location>
</feature>
<dbReference type="InterPro" id="IPR001611">
    <property type="entry name" value="Leu-rich_rpt"/>
</dbReference>
<evidence type="ECO:0000259" key="4">
    <source>
        <dbReference type="Pfam" id="PF20415"/>
    </source>
</evidence>
<dbReference type="EMBL" id="JAACJN010000410">
    <property type="protein sequence ID" value="KAF5344307.1"/>
    <property type="molecule type" value="Genomic_DNA"/>
</dbReference>
<evidence type="ECO:0000256" key="1">
    <source>
        <dbReference type="ARBA" id="ARBA00022614"/>
    </source>
</evidence>
<feature type="compositionally biased region" description="Low complexity" evidence="3">
    <location>
        <begin position="1507"/>
        <end position="1519"/>
    </location>
</feature>
<evidence type="ECO:0000313" key="5">
    <source>
        <dbReference type="EMBL" id="KAF5344307.1"/>
    </source>
</evidence>
<dbReference type="Proteomes" id="UP000518752">
    <property type="component" value="Unassembled WGS sequence"/>
</dbReference>
<feature type="compositionally biased region" description="Low complexity" evidence="3">
    <location>
        <begin position="2546"/>
        <end position="2557"/>
    </location>
</feature>
<feature type="compositionally biased region" description="Basic and acidic residues" evidence="3">
    <location>
        <begin position="2390"/>
        <end position="2404"/>
    </location>
</feature>
<feature type="region of interest" description="Disordered" evidence="3">
    <location>
        <begin position="709"/>
        <end position="731"/>
    </location>
</feature>
<feature type="compositionally biased region" description="Low complexity" evidence="3">
    <location>
        <begin position="1294"/>
        <end position="1315"/>
    </location>
</feature>
<feature type="compositionally biased region" description="Low complexity" evidence="3">
    <location>
        <begin position="2150"/>
        <end position="2168"/>
    </location>
</feature>
<dbReference type="InterPro" id="IPR003591">
    <property type="entry name" value="Leu-rich_rpt_typical-subtyp"/>
</dbReference>
<feature type="compositionally biased region" description="Polar residues" evidence="3">
    <location>
        <begin position="2580"/>
        <end position="2590"/>
    </location>
</feature>
<keyword evidence="2" id="KW-0677">Repeat</keyword>
<dbReference type="PANTHER" id="PTHR24366">
    <property type="entry name" value="IG(IMMUNOGLOBULIN) AND LRR(LEUCINE RICH REPEAT) DOMAINS"/>
    <property type="match status" value="1"/>
</dbReference>
<feature type="region of interest" description="Disordered" evidence="3">
    <location>
        <begin position="2452"/>
        <end position="2473"/>
    </location>
</feature>
<organism evidence="5 6">
    <name type="scientific">Collybiopsis confluens</name>
    <dbReference type="NCBI Taxonomy" id="2823264"/>
    <lineage>
        <taxon>Eukaryota</taxon>
        <taxon>Fungi</taxon>
        <taxon>Dikarya</taxon>
        <taxon>Basidiomycota</taxon>
        <taxon>Agaricomycotina</taxon>
        <taxon>Agaricomycetes</taxon>
        <taxon>Agaricomycetidae</taxon>
        <taxon>Agaricales</taxon>
        <taxon>Marasmiineae</taxon>
        <taxon>Omphalotaceae</taxon>
        <taxon>Collybiopsis</taxon>
    </lineage>
</organism>
<feature type="compositionally biased region" description="Polar residues" evidence="3">
    <location>
        <begin position="1520"/>
        <end position="1533"/>
    </location>
</feature>
<evidence type="ECO:0000256" key="3">
    <source>
        <dbReference type="SAM" id="MobiDB-lite"/>
    </source>
</evidence>
<evidence type="ECO:0000313" key="6">
    <source>
        <dbReference type="Proteomes" id="UP000518752"/>
    </source>
</evidence>
<feature type="region of interest" description="Disordered" evidence="3">
    <location>
        <begin position="2494"/>
        <end position="2599"/>
    </location>
</feature>
<dbReference type="Pfam" id="PF13855">
    <property type="entry name" value="LRR_8"/>
    <property type="match status" value="1"/>
</dbReference>
<accession>A0A8H5FPR6</accession>
<feature type="region of interest" description="Disordered" evidence="3">
    <location>
        <begin position="2356"/>
        <end position="2410"/>
    </location>
</feature>
<proteinExistence type="predicted"/>
<feature type="region of interest" description="Disordered" evidence="3">
    <location>
        <begin position="548"/>
        <end position="580"/>
    </location>
</feature>
<name>A0A8H5FPR6_9AGAR</name>
<feature type="compositionally biased region" description="Polar residues" evidence="3">
    <location>
        <begin position="2616"/>
        <end position="2625"/>
    </location>
</feature>
<dbReference type="Gene3D" id="3.80.10.10">
    <property type="entry name" value="Ribonuclease Inhibitor"/>
    <property type="match status" value="3"/>
</dbReference>
<feature type="compositionally biased region" description="Polar residues" evidence="3">
    <location>
        <begin position="9"/>
        <end position="39"/>
    </location>
</feature>
<feature type="compositionally biased region" description="Polar residues" evidence="3">
    <location>
        <begin position="615"/>
        <end position="627"/>
    </location>
</feature>
<protein>
    <recommendedName>
        <fullName evidence="4">DUF6699 domain-containing protein</fullName>
    </recommendedName>
</protein>
<dbReference type="SUPFAM" id="SSF52058">
    <property type="entry name" value="L domain-like"/>
    <property type="match status" value="1"/>
</dbReference>
<dbReference type="OrthoDB" id="2662290at2759"/>
<feature type="region of interest" description="Disordered" evidence="3">
    <location>
        <begin position="205"/>
        <end position="236"/>
    </location>
</feature>
<dbReference type="SMART" id="SM00369">
    <property type="entry name" value="LRR_TYP"/>
    <property type="match status" value="5"/>
</dbReference>
<dbReference type="InterPro" id="IPR046522">
    <property type="entry name" value="DUF6699"/>
</dbReference>
<feature type="compositionally biased region" description="Polar residues" evidence="3">
    <location>
        <begin position="2360"/>
        <end position="2369"/>
    </location>
</feature>
<dbReference type="Pfam" id="PF20415">
    <property type="entry name" value="DUF6699"/>
    <property type="match status" value="1"/>
</dbReference>
<feature type="region of interest" description="Disordered" evidence="3">
    <location>
        <begin position="604"/>
        <end position="637"/>
    </location>
</feature>
<keyword evidence="1" id="KW-0433">Leucine-rich repeat</keyword>
<dbReference type="InterPro" id="IPR032675">
    <property type="entry name" value="LRR_dom_sf"/>
</dbReference>
<feature type="compositionally biased region" description="Low complexity" evidence="3">
    <location>
        <begin position="45"/>
        <end position="68"/>
    </location>
</feature>
<feature type="domain" description="DUF6699" evidence="4">
    <location>
        <begin position="2702"/>
        <end position="2841"/>
    </location>
</feature>
<feature type="region of interest" description="Disordered" evidence="3">
    <location>
        <begin position="464"/>
        <end position="487"/>
    </location>
</feature>
<feature type="region of interest" description="Disordered" evidence="3">
    <location>
        <begin position="2185"/>
        <end position="2205"/>
    </location>
</feature>
<feature type="region of interest" description="Disordered" evidence="3">
    <location>
        <begin position="1482"/>
        <end position="1558"/>
    </location>
</feature>
<feature type="region of interest" description="Disordered" evidence="3">
    <location>
        <begin position="2606"/>
        <end position="2625"/>
    </location>
</feature>
<comment type="caution">
    <text evidence="5">The sequence shown here is derived from an EMBL/GenBank/DDBJ whole genome shotgun (WGS) entry which is preliminary data.</text>
</comment>
<feature type="region of interest" description="Disordered" evidence="3">
    <location>
        <begin position="1"/>
        <end position="109"/>
    </location>
</feature>
<evidence type="ECO:0000256" key="2">
    <source>
        <dbReference type="ARBA" id="ARBA00022737"/>
    </source>
</evidence>
<dbReference type="PROSITE" id="PS51450">
    <property type="entry name" value="LRR"/>
    <property type="match status" value="2"/>
</dbReference>
<sequence length="2858" mass="310724">MSRIPAPPSSNRTKPPSGAASPTKTRITATLSPGVSSTARIRPKSSVGSNTGPSSSTLKSGSSALSPSPVRTRTKSAVGRTSPSKPPSPSKPSSSRVLKDEAGPSASTMSIKEAIALKRAEAKKAQAAQARQGGGRLDSLEDAVPPPRSRDEGEVLAEDDLLGRWSTLECIERGRSSGVVNISARNLPCIPSVLFEIHLGITPNPLKSVPNEPKLPPSDAPTTGAPKNRRNGDNPSWFEAQDLTTLKAWNNDITEIQHEISLFGSLKVLDLHSNSLSSVPNAVGDLTKLTTLDLSHNKLTELPSKIWTFPELTLINISHNHLTHLSFSAPFSSSASGRKHSSQGSSSFFGPTISRSSVPAPRLTVLNASHNSITSSSIDLDGIPKALVKLDLSFNPLSSNSSRDTSTLVHRLGGLTNLKELKMEGADIGDESFTSDSSGVTSISNPKPSFPRLTLFDLSESRVTPEGIQSALEPPSSASASPSQERQPLLFPPRELSISSAVISSDPSPSAAITLTVLIGKKLVREAWEIEADMRAKKNFRQRAEQFGFGFDEEEEKEEKESTSEGGATPRRVPEKSTTYSTLGKEVKKEAWEIEAEQGLLTEGGRRRARAAAASTASPVSSWSVLQNGRAADSRPKEVVKEAWEIEAEQGLLTEGGKRRARAQAALAAASLASNDSGGGKPKSPLRGMSGLGLANSEYYSRATQSLALPSSAPSAKPGGPGHARAFSSAFSPPSSSSSASISELAVPIPSVPLSEILSIPPIPPDTASFASSLRVLSFKNRRADRSFTLPASASYDVDTGLLPNLEELDLEGCNFSDSVPVARIATGSSGATTPTRSNEPLLSLITTLFPNLVTLNLSYNLLTSDLFKAEGGKPDVLSRILFLPEGGSQAVPKTKGLKHLLLKGNRITNLDAFAAIGRDGLGTGSGGNKFTLEELDVRDNEIVALPPKLGMWPLEVLLVDGNVFGWPNLALSVFKSHDGMMRRSLSIDFKQLQSDLVTISFPCLLQPLAQRSMYPNLADTYARLLLLHGHGYPLWIPEPNAILPEEYLSSGIRIGDVGFITPDGSFDFLFNVFLPEDHIINQWRGVPEGFTELRWNRSSCAVVPQMQRPGEPICSIGTKSFDLAATASVPIPGLPLNIGGGIELRFTRSRGAVLMLPNGASRMNYQDRALRLHAENNAEHWYQFADALGLEPQNGSLYLITGFDKTCNWEAAAFSHPEQQQSLSLQFAVSGLGNGELRMVRSSAIQSGITSREHLGYEVLNQAVFIRGYKIRLRQSTKARLFGKGDNFIFTPSSSSPQGLGSSSNSSSPTTLSGAREDDMGSDSSRANGSPAFSDISTPVSSLSSESEEFDLQIFHPSNIINDYILAKSPTANVAVTHDDEWCSVLQPSDTEFPSDLELINRIDEKFDICVNVTGRSAFLKQRSSLTGPINPPIKQEENEQALLDTLALDHRDYFIMPQATPTLPSDLIYGAQTSVEAPAVKKEAHRNATPHWASSPSLHSDLQESKSFLNPSSSSNNGHRSQQRPRTSSPLATRYTPYSLENRARSSSVSSFKSERSEKRARGSSAFLDMVNLYVGAASNISFGIPDDAPSSLSTDFSYSTLSTPYSNISYSLGYLDKFNPPGSEEAVGGPSDSFRQVASSVIPDDAPSSLSTDSSYSTLNTPYSDVSDSLGSLDKFNLSGSEEAVGGPSDSFRRVASLRVREASEKRRIRPPKFICSVPDCGATFTARHNLNRKKFAQKSASISHASRIKEEFPTERPRAVRLGFGPGERVKKDITIPFVPLSILLPHPAFALITDLFESRHPFLLTVHSKIRKLGTRAMQHVISYLCVDPVLTTSLPVCPPKSQFMCSNASEVYARLLLPHGHGYPLWIPEPNANLPPAYLSHGIKIGDIGLVTSDGAFDFLFNIFLSGAHVINRGRVPERFIELARRERSLRETSQMHRPGLPICSSGTDVAMLEAAASVPIPGVPLMIGAGIELNFTQSRGAVLMLPTGASRVDYGDIAGMRKYAAENAESWYQYVNGPSLGREAQNGSLYLITGYDKTSTWENAAFFQSEKTITLKFVASGPGDGRLRLSHSSAMRSGIPNRCHLDSEIINQAVFIRGFKISCRQGTKAKLWGKVKVANITGLSPNSIMHRGDVVPSSSFTSSSSVAAGGSSDQTSSSGSSEAHDDNLEISSLESEIPQFSDISSPSSSLSSDSEESSTQIYHPSNIINDYILNKCSTANVAITHDDDWCSILENSDTEVPNGFELIRRIEAKYRLRVDGTGVAFLQAHSSGSVFDSSGADPLEVPLRWEDVPPPDNPDAIKRREKALRINAKQEPSVLHFASDYNLSHNSPPQFIAPKDQAVPRRELHDGWPQSNSLSTPKYKNRFEDDSEEDNMLIPVTQKAREETNERKDEQAHRTRWKPWQPWQKSYQIGSPLYRDKKEDSTCPTNKTEIGGVVIQRAGSSYSKARANDSPFTTPSTPSTGYKSIWNLDGLHTPRKPMLKSVALPGEGVSLNSPRPGSIMDRTQMPVPPGSQRRDPPSPKVPTMNQRQMTRKSYHSNSIKKSSQSSDVFDDSRLTTPLKDILKKPGSLSRLSTPSTPATPTKMHGSANEIKVISSSKAGSEESSTGRNYHHQSLSWSSSAQIDGYLSDSHMLWKLGLSPGEKGISGDESETPSRGYQTFNVSSAPLKPEAIALSWPLTEHTPNSRRHAMNIFFDVAFDPRTSQNVTLPDGGYRMDMPYDTIRLPASSHCTLTEMRLTLDQEEFECWPIVVKRKEGVRCLDVFEAIYHTLHHPLTDEDIRTFGEANIQGSYSFFLQRCDNSPGMPEYNRQYGMQRVDLLRGRRFFRGIVQSGHEWILCLDEYSSSSPY</sequence>
<feature type="compositionally biased region" description="Low complexity" evidence="3">
    <location>
        <begin position="2461"/>
        <end position="2471"/>
    </location>
</feature>
<gene>
    <name evidence="5" type="ORF">D9757_014033</name>
</gene>
<feature type="region of interest" description="Disordered" evidence="3">
    <location>
        <begin position="1294"/>
        <end position="1341"/>
    </location>
</feature>
<feature type="region of interest" description="Disordered" evidence="3">
    <location>
        <begin position="125"/>
        <end position="153"/>
    </location>
</feature>
<keyword evidence="6" id="KW-1185">Reference proteome</keyword>